<dbReference type="SMART" id="SM00448">
    <property type="entry name" value="REC"/>
    <property type="match status" value="1"/>
</dbReference>
<dbReference type="PANTHER" id="PTHR45339">
    <property type="entry name" value="HYBRID SIGNAL TRANSDUCTION HISTIDINE KINASE J"/>
    <property type="match status" value="1"/>
</dbReference>
<dbReference type="EMBL" id="CP165626">
    <property type="protein sequence ID" value="XDU97293.1"/>
    <property type="molecule type" value="Genomic_DNA"/>
</dbReference>
<dbReference type="InterPro" id="IPR003661">
    <property type="entry name" value="HisK_dim/P_dom"/>
</dbReference>
<evidence type="ECO:0000256" key="1">
    <source>
        <dbReference type="ARBA" id="ARBA00000085"/>
    </source>
</evidence>
<dbReference type="PRINTS" id="PR00344">
    <property type="entry name" value="BCTRLSENSOR"/>
</dbReference>
<evidence type="ECO:0000313" key="10">
    <source>
        <dbReference type="EMBL" id="XDU97293.1"/>
    </source>
</evidence>
<feature type="domain" description="Histidine kinase" evidence="6">
    <location>
        <begin position="645"/>
        <end position="866"/>
    </location>
</feature>
<dbReference type="GO" id="GO:0000155">
    <property type="term" value="F:phosphorelay sensor kinase activity"/>
    <property type="evidence" value="ECO:0007669"/>
    <property type="project" value="InterPro"/>
</dbReference>
<dbReference type="PROSITE" id="PS50109">
    <property type="entry name" value="HIS_KIN"/>
    <property type="match status" value="1"/>
</dbReference>
<dbReference type="InterPro" id="IPR001610">
    <property type="entry name" value="PAC"/>
</dbReference>
<dbReference type="GO" id="GO:0005886">
    <property type="term" value="C:plasma membrane"/>
    <property type="evidence" value="ECO:0007669"/>
    <property type="project" value="UniProtKB-SubCell"/>
</dbReference>
<dbReference type="InterPro" id="IPR001789">
    <property type="entry name" value="Sig_transdc_resp-reg_receiver"/>
</dbReference>
<dbReference type="RefSeq" id="WP_369769283.1">
    <property type="nucleotide sequence ID" value="NZ_CP165626.1"/>
</dbReference>
<dbReference type="SMART" id="SM00091">
    <property type="entry name" value="PAS"/>
    <property type="match status" value="2"/>
</dbReference>
<dbReference type="Gene3D" id="3.40.50.2300">
    <property type="match status" value="1"/>
</dbReference>
<feature type="domain" description="PAS" evidence="8">
    <location>
        <begin position="483"/>
        <end position="547"/>
    </location>
</feature>
<evidence type="ECO:0000259" key="9">
    <source>
        <dbReference type="PROSITE" id="PS50113"/>
    </source>
</evidence>
<feature type="transmembrane region" description="Helical" evidence="5">
    <location>
        <begin position="12"/>
        <end position="29"/>
    </location>
</feature>
<dbReference type="PANTHER" id="PTHR45339:SF3">
    <property type="entry name" value="HISTIDINE KINASE"/>
    <property type="match status" value="1"/>
</dbReference>
<dbReference type="Gene3D" id="1.20.120.160">
    <property type="entry name" value="HPT domain"/>
    <property type="match status" value="1"/>
</dbReference>
<evidence type="ECO:0000259" key="7">
    <source>
        <dbReference type="PROSITE" id="PS50110"/>
    </source>
</evidence>
<keyword evidence="5" id="KW-0812">Transmembrane</keyword>
<feature type="modified residue" description="4-aspartylphosphate" evidence="4">
    <location>
        <position position="937"/>
    </location>
</feature>
<dbReference type="Pfam" id="PF05227">
    <property type="entry name" value="CHASE3"/>
    <property type="match status" value="1"/>
</dbReference>
<dbReference type="PROSITE" id="PS50113">
    <property type="entry name" value="PAC"/>
    <property type="match status" value="2"/>
</dbReference>
<dbReference type="PROSITE" id="PS50112">
    <property type="entry name" value="PAS"/>
    <property type="match status" value="2"/>
</dbReference>
<dbReference type="InterPro" id="IPR035965">
    <property type="entry name" value="PAS-like_dom_sf"/>
</dbReference>
<feature type="domain" description="PAC" evidence="9">
    <location>
        <begin position="554"/>
        <end position="606"/>
    </location>
</feature>
<dbReference type="Gene3D" id="1.10.287.130">
    <property type="match status" value="1"/>
</dbReference>
<evidence type="ECO:0000259" key="6">
    <source>
        <dbReference type="PROSITE" id="PS50109"/>
    </source>
</evidence>
<dbReference type="Gene3D" id="3.30.450.20">
    <property type="entry name" value="PAS domain"/>
    <property type="match status" value="2"/>
</dbReference>
<accession>A0AB39W5Y9</accession>
<dbReference type="InterPro" id="IPR036641">
    <property type="entry name" value="HPT_dom_sf"/>
</dbReference>
<dbReference type="CDD" id="cd19410">
    <property type="entry name" value="HK9-like_sensor"/>
    <property type="match status" value="1"/>
</dbReference>
<evidence type="ECO:0000256" key="2">
    <source>
        <dbReference type="ARBA" id="ARBA00012438"/>
    </source>
</evidence>
<dbReference type="SMART" id="SM00086">
    <property type="entry name" value="PAC"/>
    <property type="match status" value="2"/>
</dbReference>
<dbReference type="FunFam" id="3.30.565.10:FF:000010">
    <property type="entry name" value="Sensor histidine kinase RcsC"/>
    <property type="match status" value="1"/>
</dbReference>
<name>A0AB39W5Y9_9FLAO</name>
<dbReference type="CDD" id="cd16922">
    <property type="entry name" value="HATPase_EvgS-ArcB-TorS-like"/>
    <property type="match status" value="1"/>
</dbReference>
<dbReference type="CDD" id="cd00082">
    <property type="entry name" value="HisKA"/>
    <property type="match status" value="1"/>
</dbReference>
<comment type="catalytic activity">
    <reaction evidence="1">
        <text>ATP + protein L-histidine = ADP + protein N-phospho-L-histidine.</text>
        <dbReference type="EC" id="2.7.13.3"/>
    </reaction>
</comment>
<reference evidence="10" key="1">
    <citation type="submission" date="2024-07" db="EMBL/GenBank/DDBJ databases">
        <authorList>
            <person name="Biller S.J."/>
        </authorList>
    </citation>
    <scope>NUCLEOTIDE SEQUENCE</scope>
    <source>
        <strain evidence="10">WC2416</strain>
    </source>
</reference>
<dbReference type="Pfam" id="PF00989">
    <property type="entry name" value="PAS"/>
    <property type="match status" value="1"/>
</dbReference>
<dbReference type="NCBIfam" id="TIGR00229">
    <property type="entry name" value="sensory_box"/>
    <property type="match status" value="2"/>
</dbReference>
<dbReference type="SUPFAM" id="SSF55874">
    <property type="entry name" value="ATPase domain of HSP90 chaperone/DNA topoisomerase II/histidine kinase"/>
    <property type="match status" value="1"/>
</dbReference>
<dbReference type="InterPro" id="IPR011006">
    <property type="entry name" value="CheY-like_superfamily"/>
</dbReference>
<dbReference type="EC" id="2.7.13.3" evidence="2"/>
<keyword evidence="5" id="KW-0472">Membrane</keyword>
<sequence>MKLISEKRFQLYSILIAIILAMVLAVFYYNNLKVKSTSDSTDLAQEILRKNDNVLLDILDIETGVRGYIISENSLFLETFNNAVKAMNRNLSALSILTQNNPKQQSQVNSLKSKTSEKLILLKKLIDDRNINLLNDDEKITILKNGKIITDEIKDIISDINYDEYNSLKLRKIENENSRQNSEMLFLLLLLLILVIFTLVFIIVKNLKIRNQELETFTTSQKLLSNYSLSLIEASKDPLVTININGKITDMNEATVKITGVSREILIGSDFLDYFTEPKMAQEVYQEVFAKGSVADSPLTIRHKNGKLTDVLFNGSVYKDDKGAVLGIVIVARDIAEQKWALDLRIANRELAFQNEEKEKRANELIIANEELAFQNEEKEKRANELVIANEELAFQNEEKEKRANELVIANEELLFQNDEKEKRAAELYLANKELIFQNDEKEKRAAEFVIAGIELDFQNKEKEKQDIVNEELKSLSDSAKLASQYSLSLIEASRDPLVTINIEGKITDMNEATVKITGIDREKLIGTDFLDYFTEPQKAREVYQEIFAKGSVADSPLTLRRKGGKLTDVLFNGSVYKNELGNVLGVVVVARDITDQKRIETELIEAKVFAELATGIAEEEKRNAELSTLIAENAVKAKQQFLSNMSHEIRTPMNAIIGFTKVVLKTDLSAKQKEYLTAIKMSGDALIVLINDILDLAKVDAGKMTFEKIPFKLKSSISSMLHLFETKIQEKNLKLVKEYDSNIPSIVIGDPVRLHQIILNLVSNAVKFTSKGKITVSVNLIDENQENITIEFAVTDTGIGISKEKIATIFDNFQQATSGTSRIYGGTGLGLAIVKQLVEPQGGTINVESEVNVGTTFSFTLDFQKTNLDAEVNNEFLELDTEINNIKVLVVEDIALNQLLMKTLLDDFGFERDIAENGKIAIEKLQNNSYDIILMDLQMPVMNGFETTEYIRKTMNSQIPIVALTADVTTVDLAKCMAVGMNDYIAKPVDERLLYSKIVSIVKKTSSLKSDELEPKDIQKSIDLEYLKTRTKSNPELMMAMIDAYLQQTPPLITAMRESLKDKDWQLLKASVHKMIPSFSIMGISPKYEDMAKKVQDSALEHENIEEIGHLVLELETICTLSCKELEIEFNNIKNSN</sequence>
<dbReference type="InterPro" id="IPR004358">
    <property type="entry name" value="Sig_transdc_His_kin-like_C"/>
</dbReference>
<dbReference type="AlphaFoldDB" id="A0AB39W5Y9"/>
<dbReference type="Pfam" id="PF13426">
    <property type="entry name" value="PAS_9"/>
    <property type="match status" value="1"/>
</dbReference>
<dbReference type="InterPro" id="IPR013767">
    <property type="entry name" value="PAS_fold"/>
</dbReference>
<keyword evidence="3 4" id="KW-0597">Phosphoprotein</keyword>
<dbReference type="SUPFAM" id="SSF47384">
    <property type="entry name" value="Homodimeric domain of signal transducing histidine kinase"/>
    <property type="match status" value="1"/>
</dbReference>
<dbReference type="GO" id="GO:0005524">
    <property type="term" value="F:ATP binding"/>
    <property type="evidence" value="ECO:0007669"/>
    <property type="project" value="UniProtKB-KW"/>
</dbReference>
<feature type="domain" description="Response regulatory" evidence="7">
    <location>
        <begin position="888"/>
        <end position="1003"/>
    </location>
</feature>
<dbReference type="GO" id="GO:0006355">
    <property type="term" value="P:regulation of DNA-templated transcription"/>
    <property type="evidence" value="ECO:0007669"/>
    <property type="project" value="InterPro"/>
</dbReference>
<dbReference type="SUPFAM" id="SSF47226">
    <property type="entry name" value="Histidine-containing phosphotransfer domain, HPT domain"/>
    <property type="match status" value="1"/>
</dbReference>
<dbReference type="InterPro" id="IPR036097">
    <property type="entry name" value="HisK_dim/P_sf"/>
</dbReference>
<dbReference type="Pfam" id="PF00512">
    <property type="entry name" value="HisKA"/>
    <property type="match status" value="1"/>
</dbReference>
<dbReference type="SUPFAM" id="SSF52172">
    <property type="entry name" value="CheY-like"/>
    <property type="match status" value="1"/>
</dbReference>
<dbReference type="SUPFAM" id="SSF55785">
    <property type="entry name" value="PYP-like sensor domain (PAS domain)"/>
    <property type="match status" value="2"/>
</dbReference>
<evidence type="ECO:0000256" key="3">
    <source>
        <dbReference type="ARBA" id="ARBA00022553"/>
    </source>
</evidence>
<feature type="transmembrane region" description="Helical" evidence="5">
    <location>
        <begin position="185"/>
        <end position="204"/>
    </location>
</feature>
<dbReference type="Pfam" id="PF02518">
    <property type="entry name" value="HATPase_c"/>
    <property type="match status" value="1"/>
</dbReference>
<dbReference type="Gene3D" id="3.30.565.10">
    <property type="entry name" value="Histidine kinase-like ATPase, C-terminal domain"/>
    <property type="match status" value="1"/>
</dbReference>
<dbReference type="SMART" id="SM00387">
    <property type="entry name" value="HATPase_c"/>
    <property type="match status" value="1"/>
</dbReference>
<feature type="domain" description="PAC" evidence="9">
    <location>
        <begin position="295"/>
        <end position="347"/>
    </location>
</feature>
<gene>
    <name evidence="10" type="ORF">AB3G39_08890</name>
</gene>
<evidence type="ECO:0000259" key="8">
    <source>
        <dbReference type="PROSITE" id="PS50112"/>
    </source>
</evidence>
<dbReference type="InterPro" id="IPR000700">
    <property type="entry name" value="PAS-assoc_C"/>
</dbReference>
<dbReference type="SMART" id="SM00388">
    <property type="entry name" value="HisKA"/>
    <property type="match status" value="1"/>
</dbReference>
<feature type="domain" description="PAS" evidence="8">
    <location>
        <begin position="231"/>
        <end position="279"/>
    </location>
</feature>
<evidence type="ECO:0000256" key="5">
    <source>
        <dbReference type="SAM" id="Phobius"/>
    </source>
</evidence>
<keyword evidence="5" id="KW-1133">Transmembrane helix</keyword>
<dbReference type="PROSITE" id="PS50110">
    <property type="entry name" value="RESPONSE_REGULATORY"/>
    <property type="match status" value="1"/>
</dbReference>
<dbReference type="Pfam" id="PF00072">
    <property type="entry name" value="Response_reg"/>
    <property type="match status" value="1"/>
</dbReference>
<dbReference type="CDD" id="cd17546">
    <property type="entry name" value="REC_hyHK_CKI1_RcsC-like"/>
    <property type="match status" value="1"/>
</dbReference>
<evidence type="ECO:0000256" key="4">
    <source>
        <dbReference type="PROSITE-ProRule" id="PRU00169"/>
    </source>
</evidence>
<protein>
    <recommendedName>
        <fullName evidence="2">histidine kinase</fullName>
        <ecNumber evidence="2">2.7.13.3</ecNumber>
    </recommendedName>
</protein>
<organism evidence="10">
    <name type="scientific">Flavobacterium sp. WC2416</name>
    <dbReference type="NCBI Taxonomy" id="3234141"/>
    <lineage>
        <taxon>Bacteria</taxon>
        <taxon>Pseudomonadati</taxon>
        <taxon>Bacteroidota</taxon>
        <taxon>Flavobacteriia</taxon>
        <taxon>Flavobacteriales</taxon>
        <taxon>Flavobacteriaceae</taxon>
        <taxon>Flavobacterium</taxon>
    </lineage>
</organism>
<proteinExistence type="predicted"/>
<dbReference type="CDD" id="cd00130">
    <property type="entry name" value="PAS"/>
    <property type="match status" value="2"/>
</dbReference>
<dbReference type="InterPro" id="IPR005467">
    <property type="entry name" value="His_kinase_dom"/>
</dbReference>
<dbReference type="InterPro" id="IPR000014">
    <property type="entry name" value="PAS"/>
</dbReference>
<dbReference type="InterPro" id="IPR003594">
    <property type="entry name" value="HATPase_dom"/>
</dbReference>
<dbReference type="InterPro" id="IPR036890">
    <property type="entry name" value="HATPase_C_sf"/>
</dbReference>
<dbReference type="InterPro" id="IPR007891">
    <property type="entry name" value="CHASE3"/>
</dbReference>